<dbReference type="InterPro" id="IPR005119">
    <property type="entry name" value="LysR_subst-bd"/>
</dbReference>
<feature type="domain" description="HTH lysR-type" evidence="5">
    <location>
        <begin position="6"/>
        <end position="63"/>
    </location>
</feature>
<keyword evidence="7" id="KW-1185">Reference proteome</keyword>
<comment type="caution">
    <text evidence="6">The sequence shown here is derived from an EMBL/GenBank/DDBJ whole genome shotgun (WGS) entry which is preliminary data.</text>
</comment>
<dbReference type="Gene3D" id="1.10.10.10">
    <property type="entry name" value="Winged helix-like DNA-binding domain superfamily/Winged helix DNA-binding domain"/>
    <property type="match status" value="1"/>
</dbReference>
<evidence type="ECO:0000259" key="5">
    <source>
        <dbReference type="PROSITE" id="PS50931"/>
    </source>
</evidence>
<gene>
    <name evidence="6" type="ORF">EOE18_13335</name>
</gene>
<keyword evidence="3" id="KW-0238">DNA-binding</keyword>
<dbReference type="CDD" id="cd08474">
    <property type="entry name" value="PBP2_CrgA_like_5"/>
    <property type="match status" value="1"/>
</dbReference>
<dbReference type="RefSeq" id="WP_127710300.1">
    <property type="nucleotide sequence ID" value="NZ_SACO01000010.1"/>
</dbReference>
<dbReference type="Proteomes" id="UP000282837">
    <property type="component" value="Unassembled WGS sequence"/>
</dbReference>
<comment type="similarity">
    <text evidence="1">Belongs to the LysR transcriptional regulatory family.</text>
</comment>
<protein>
    <submittedName>
        <fullName evidence="6">LysR family transcriptional regulator</fullName>
    </submittedName>
</protein>
<accession>A0A3S2UT13</accession>
<sequence>MAFNRTDLADLAAFLAIARHRNFRQAGLALGVSASALSHALKGLEERMGVRLVNRTNRSVTLSAAGEDLQAALEEPFAAVLGAEDVLNRYRDVPRGRIRINVPDVAAQWLLAPVLPEFNRRWPDIELDISVDNRLLDVFDDGFDAGIRFGGTVPDDMIAQRLSADVEWVVAASPSYLAEHGVPEHPHDLARHRCLQVRLGDDRIYRWEFERGGEVITLAVPGSITHNSGGLAISLALGGAGLVYTAKASVADDLAAGRLQSVLEDWIASGPALHLYYPGRRHLPLGLRLLVDLIREKRPLGF</sequence>
<evidence type="ECO:0000256" key="4">
    <source>
        <dbReference type="ARBA" id="ARBA00023163"/>
    </source>
</evidence>
<dbReference type="OrthoDB" id="9813056at2"/>
<dbReference type="PANTHER" id="PTHR30537:SF1">
    <property type="entry name" value="HTH-TYPE TRANSCRIPTIONAL REGULATOR PGRR"/>
    <property type="match status" value="1"/>
</dbReference>
<proteinExistence type="inferred from homology"/>
<dbReference type="Pfam" id="PF03466">
    <property type="entry name" value="LysR_substrate"/>
    <property type="match status" value="1"/>
</dbReference>
<dbReference type="AlphaFoldDB" id="A0A3S2UT13"/>
<dbReference type="SUPFAM" id="SSF53850">
    <property type="entry name" value="Periplasmic binding protein-like II"/>
    <property type="match status" value="1"/>
</dbReference>
<reference evidence="6 7" key="1">
    <citation type="submission" date="2019-01" db="EMBL/GenBank/DDBJ databases">
        <authorList>
            <person name="Chen W.-M."/>
        </authorList>
    </citation>
    <scope>NUCLEOTIDE SEQUENCE [LARGE SCALE GENOMIC DNA]</scope>
    <source>
        <strain evidence="6 7">FSY-9</strain>
    </source>
</reference>
<dbReference type="Gene3D" id="3.40.190.290">
    <property type="match status" value="1"/>
</dbReference>
<evidence type="ECO:0000256" key="2">
    <source>
        <dbReference type="ARBA" id="ARBA00023015"/>
    </source>
</evidence>
<keyword evidence="4" id="KW-0804">Transcription</keyword>
<dbReference type="GO" id="GO:0043565">
    <property type="term" value="F:sequence-specific DNA binding"/>
    <property type="evidence" value="ECO:0007669"/>
    <property type="project" value="TreeGrafter"/>
</dbReference>
<dbReference type="InterPro" id="IPR058163">
    <property type="entry name" value="LysR-type_TF_proteobact-type"/>
</dbReference>
<organism evidence="6 7">
    <name type="scientific">Novosphingobium umbonatum</name>
    <dbReference type="NCBI Taxonomy" id="1908524"/>
    <lineage>
        <taxon>Bacteria</taxon>
        <taxon>Pseudomonadati</taxon>
        <taxon>Pseudomonadota</taxon>
        <taxon>Alphaproteobacteria</taxon>
        <taxon>Sphingomonadales</taxon>
        <taxon>Sphingomonadaceae</taxon>
        <taxon>Novosphingobium</taxon>
    </lineage>
</organism>
<dbReference type="InterPro" id="IPR000847">
    <property type="entry name" value="LysR_HTH_N"/>
</dbReference>
<evidence type="ECO:0000313" key="7">
    <source>
        <dbReference type="Proteomes" id="UP000282837"/>
    </source>
</evidence>
<dbReference type="Pfam" id="PF00126">
    <property type="entry name" value="HTH_1"/>
    <property type="match status" value="1"/>
</dbReference>
<name>A0A3S2UT13_9SPHN</name>
<dbReference type="InterPro" id="IPR036390">
    <property type="entry name" value="WH_DNA-bd_sf"/>
</dbReference>
<dbReference type="GO" id="GO:0003700">
    <property type="term" value="F:DNA-binding transcription factor activity"/>
    <property type="evidence" value="ECO:0007669"/>
    <property type="project" value="InterPro"/>
</dbReference>
<evidence type="ECO:0000256" key="1">
    <source>
        <dbReference type="ARBA" id="ARBA00009437"/>
    </source>
</evidence>
<dbReference type="PROSITE" id="PS50931">
    <property type="entry name" value="HTH_LYSR"/>
    <property type="match status" value="1"/>
</dbReference>
<dbReference type="EMBL" id="SACO01000010">
    <property type="protein sequence ID" value="RVU04142.1"/>
    <property type="molecule type" value="Genomic_DNA"/>
</dbReference>
<evidence type="ECO:0000313" key="6">
    <source>
        <dbReference type="EMBL" id="RVU04142.1"/>
    </source>
</evidence>
<dbReference type="SUPFAM" id="SSF46785">
    <property type="entry name" value="Winged helix' DNA-binding domain"/>
    <property type="match status" value="1"/>
</dbReference>
<dbReference type="InterPro" id="IPR036388">
    <property type="entry name" value="WH-like_DNA-bd_sf"/>
</dbReference>
<keyword evidence="2" id="KW-0805">Transcription regulation</keyword>
<evidence type="ECO:0000256" key="3">
    <source>
        <dbReference type="ARBA" id="ARBA00023125"/>
    </source>
</evidence>
<dbReference type="GO" id="GO:0006351">
    <property type="term" value="P:DNA-templated transcription"/>
    <property type="evidence" value="ECO:0007669"/>
    <property type="project" value="TreeGrafter"/>
</dbReference>
<dbReference type="PANTHER" id="PTHR30537">
    <property type="entry name" value="HTH-TYPE TRANSCRIPTIONAL REGULATOR"/>
    <property type="match status" value="1"/>
</dbReference>